<reference evidence="1" key="1">
    <citation type="submission" date="2021-02" db="EMBL/GenBank/DDBJ databases">
        <authorList>
            <person name="Vanwijnsberghe S."/>
        </authorList>
    </citation>
    <scope>NUCLEOTIDE SEQUENCE</scope>
    <source>
        <strain evidence="1">R-70211</strain>
    </source>
</reference>
<dbReference type="EMBL" id="CAJNAS010000001">
    <property type="protein sequence ID" value="CAE6855826.1"/>
    <property type="molecule type" value="Genomic_DNA"/>
</dbReference>
<evidence type="ECO:0000313" key="1">
    <source>
        <dbReference type="EMBL" id="CAE6855826.1"/>
    </source>
</evidence>
<keyword evidence="2" id="KW-1185">Reference proteome</keyword>
<dbReference type="InterPro" id="IPR010270">
    <property type="entry name" value="Phage_P2_GpM"/>
</dbReference>
<dbReference type="GO" id="GO:0004519">
    <property type="term" value="F:endonuclease activity"/>
    <property type="evidence" value="ECO:0007669"/>
    <property type="project" value="InterPro"/>
</dbReference>
<accession>A0A9N8QTK1</accession>
<gene>
    <name evidence="1" type="ORF">R70211_00158</name>
</gene>
<protein>
    <recommendedName>
        <fullName evidence="3">Terminase</fullName>
    </recommendedName>
</protein>
<dbReference type="Pfam" id="PF05944">
    <property type="entry name" value="Phage_term_smal"/>
    <property type="match status" value="1"/>
</dbReference>
<comment type="caution">
    <text evidence="1">The sequence shown here is derived from an EMBL/GenBank/DDBJ whole genome shotgun (WGS) entry which is preliminary data.</text>
</comment>
<evidence type="ECO:0000313" key="2">
    <source>
        <dbReference type="Proteomes" id="UP000675121"/>
    </source>
</evidence>
<name>A0A9N8QTK1_9BURK</name>
<dbReference type="Proteomes" id="UP000675121">
    <property type="component" value="Unassembled WGS sequence"/>
</dbReference>
<dbReference type="AlphaFoldDB" id="A0A9N8QTK1"/>
<evidence type="ECO:0008006" key="3">
    <source>
        <dbReference type="Google" id="ProtNLM"/>
    </source>
</evidence>
<dbReference type="GO" id="GO:0003677">
    <property type="term" value="F:DNA binding"/>
    <property type="evidence" value="ECO:0007669"/>
    <property type="project" value="InterPro"/>
</dbReference>
<proteinExistence type="predicted"/>
<sequence>MKSPAQRHYERVSAEEAAASAAPGESLAGASAYELMLAKLATDRRRLKSIASIERKIAVKRAELLPEYVDYVAGALAGGRGAQDDVLTTVMIWRVDAGDYAGALDIARYALAHRMTLPDQYDRPLATAIAEEFAEAALSAFKKGGADIGVTAAQLVEVAQLTESADMHDQVRAKLHKALGYTAEHGGDTPAALDHLRRALELDSRVGVKQDIARLEKASIATGGDVGRT</sequence>
<organism evidence="1 2">
    <name type="scientific">Paraburkholderia domus</name>
    <dbReference type="NCBI Taxonomy" id="2793075"/>
    <lineage>
        <taxon>Bacteria</taxon>
        <taxon>Pseudomonadati</taxon>
        <taxon>Pseudomonadota</taxon>
        <taxon>Betaproteobacteria</taxon>
        <taxon>Burkholderiales</taxon>
        <taxon>Burkholderiaceae</taxon>
        <taxon>Paraburkholderia</taxon>
    </lineage>
</organism>
<dbReference type="RefSeq" id="WP_201138708.1">
    <property type="nucleotide sequence ID" value="NZ_CAJNAS010000001.1"/>
</dbReference>